<dbReference type="RefSeq" id="WP_103892949.1">
    <property type="nucleotide sequence ID" value="NZ_BTPZ01000020.1"/>
</dbReference>
<gene>
    <name evidence="2" type="ORF">C7H83_03675</name>
</gene>
<keyword evidence="1" id="KW-0472">Membrane</keyword>
<reference evidence="2 3" key="1">
    <citation type="journal article" date="2012" name="Int. J. Syst. Evol. Microbiol.">
        <title>Characterization of Tetragenococcus strains from sugar thick juice reveals a novel species, Tetragenococcus osmophilus sp. nov., and divides Tetragenococcus halophilus into two subspecies, T. halophilus subsp. halophilus subsp. nov. and T. halophilus subsp. flandriensis subsp. nov.</title>
        <authorList>
            <person name="Juste A."/>
            <person name="Van Trappen S."/>
            <person name="Verreth C."/>
            <person name="Cleenwerck I."/>
            <person name="De Vos P."/>
            <person name="Lievens B."/>
            <person name="Willems K.A."/>
        </authorList>
    </citation>
    <scope>NUCLEOTIDE SEQUENCE [LARGE SCALE GENOMIC DNA]</scope>
    <source>
        <strain evidence="2 3">LMG 26042</strain>
    </source>
</reference>
<evidence type="ECO:0000256" key="1">
    <source>
        <dbReference type="SAM" id="Phobius"/>
    </source>
</evidence>
<dbReference type="EMBL" id="CP027768">
    <property type="protein sequence ID" value="AYW49646.1"/>
    <property type="molecule type" value="Genomic_DNA"/>
</dbReference>
<accession>A0A3G5FH30</accession>
<dbReference type="Proteomes" id="UP000280475">
    <property type="component" value="Chromosome"/>
</dbReference>
<sequence>MGFFFRNETHSWLYWKAIFNNKSVILGAIINIIANLALLPTIGFWGVVVSMLAAEFFVTFVRVRSFTKNIEFKFDYVESLFIQFRVSLCV</sequence>
<organism evidence="2 3">
    <name type="scientific">Tetragenococcus halophilus</name>
    <name type="common">Pediococcus halophilus</name>
    <dbReference type="NCBI Taxonomy" id="51669"/>
    <lineage>
        <taxon>Bacteria</taxon>
        <taxon>Bacillati</taxon>
        <taxon>Bacillota</taxon>
        <taxon>Bacilli</taxon>
        <taxon>Lactobacillales</taxon>
        <taxon>Enterococcaceae</taxon>
        <taxon>Tetragenococcus</taxon>
    </lineage>
</organism>
<evidence type="ECO:0000313" key="2">
    <source>
        <dbReference type="EMBL" id="AYW49646.1"/>
    </source>
</evidence>
<dbReference type="AlphaFoldDB" id="A0A3G5FH30"/>
<feature type="transmembrane region" description="Helical" evidence="1">
    <location>
        <begin position="42"/>
        <end position="63"/>
    </location>
</feature>
<name>A0A3G5FH30_TETHA</name>
<feature type="transmembrane region" description="Helical" evidence="1">
    <location>
        <begin position="12"/>
        <end position="36"/>
    </location>
</feature>
<protein>
    <submittedName>
        <fullName evidence="2">Uncharacterized protein</fullName>
    </submittedName>
</protein>
<keyword evidence="1" id="KW-0812">Transmembrane</keyword>
<proteinExistence type="predicted"/>
<keyword evidence="1" id="KW-1133">Transmembrane helix</keyword>
<evidence type="ECO:0000313" key="3">
    <source>
        <dbReference type="Proteomes" id="UP000280475"/>
    </source>
</evidence>